<comment type="caution">
    <text evidence="2">The sequence shown here is derived from an EMBL/GenBank/DDBJ whole genome shotgun (WGS) entry which is preliminary data.</text>
</comment>
<proteinExistence type="predicted"/>
<name>A0ABR3ARE3_PHYBL</name>
<sequence>MPEQTSIKESRVLYRIVSKTHHVLIYRLASLVLLGVSKGSVTLGVHILHFHKVLYDHYRFWNYHLKKMCTDQAKCSNIINMHLPAKFTSNTSIIRLIIWFFFLLYVLFD</sequence>
<evidence type="ECO:0000313" key="3">
    <source>
        <dbReference type="Proteomes" id="UP001448207"/>
    </source>
</evidence>
<dbReference type="EMBL" id="JBCLYO010000021">
    <property type="protein sequence ID" value="KAL0079647.1"/>
    <property type="molecule type" value="Genomic_DNA"/>
</dbReference>
<evidence type="ECO:0000313" key="2">
    <source>
        <dbReference type="EMBL" id="KAL0079647.1"/>
    </source>
</evidence>
<keyword evidence="3" id="KW-1185">Reference proteome</keyword>
<accession>A0ABR3ARE3</accession>
<keyword evidence="1" id="KW-0472">Membrane</keyword>
<gene>
    <name evidence="2" type="ORF">J3Q64DRAFT_1250190</name>
</gene>
<evidence type="ECO:0000256" key="1">
    <source>
        <dbReference type="SAM" id="Phobius"/>
    </source>
</evidence>
<keyword evidence="1" id="KW-0812">Transmembrane</keyword>
<protein>
    <submittedName>
        <fullName evidence="2">Uncharacterized protein</fullName>
    </submittedName>
</protein>
<dbReference type="Proteomes" id="UP001448207">
    <property type="component" value="Unassembled WGS sequence"/>
</dbReference>
<reference evidence="2 3" key="1">
    <citation type="submission" date="2024-04" db="EMBL/GenBank/DDBJ databases">
        <title>Symmetric and asymmetric DNA N6-adenine methylation regulates different biological responses in Mucorales.</title>
        <authorList>
            <consortium name="Lawrence Berkeley National Laboratory"/>
            <person name="Lax C."/>
            <person name="Mondo S.J."/>
            <person name="Osorio-Concepcion M."/>
            <person name="Muszewska A."/>
            <person name="Corrochano-Luque M."/>
            <person name="Gutierrez G."/>
            <person name="Riley R."/>
            <person name="Lipzen A."/>
            <person name="Guo J."/>
            <person name="Hundley H."/>
            <person name="Amirebrahimi M."/>
            <person name="Ng V."/>
            <person name="Lorenzo-Gutierrez D."/>
            <person name="Binder U."/>
            <person name="Yang J."/>
            <person name="Song Y."/>
            <person name="Canovas D."/>
            <person name="Navarro E."/>
            <person name="Freitag M."/>
            <person name="Gabaldon T."/>
            <person name="Grigoriev I.V."/>
            <person name="Corrochano L.M."/>
            <person name="Nicolas F.E."/>
            <person name="Garre V."/>
        </authorList>
    </citation>
    <scope>NUCLEOTIDE SEQUENCE [LARGE SCALE GENOMIC DNA]</scope>
    <source>
        <strain evidence="2 3">L51</strain>
    </source>
</reference>
<feature type="transmembrane region" description="Helical" evidence="1">
    <location>
        <begin position="24"/>
        <end position="48"/>
    </location>
</feature>
<feature type="transmembrane region" description="Helical" evidence="1">
    <location>
        <begin position="92"/>
        <end position="108"/>
    </location>
</feature>
<organism evidence="2 3">
    <name type="scientific">Phycomyces blakesleeanus</name>
    <dbReference type="NCBI Taxonomy" id="4837"/>
    <lineage>
        <taxon>Eukaryota</taxon>
        <taxon>Fungi</taxon>
        <taxon>Fungi incertae sedis</taxon>
        <taxon>Mucoromycota</taxon>
        <taxon>Mucoromycotina</taxon>
        <taxon>Mucoromycetes</taxon>
        <taxon>Mucorales</taxon>
        <taxon>Phycomycetaceae</taxon>
        <taxon>Phycomyces</taxon>
    </lineage>
</organism>
<keyword evidence="1" id="KW-1133">Transmembrane helix</keyword>